<sequence length="148" mass="17258">MSINCCNKYVVNEMKNIFHSHLSSSIHISMVLKGTQDVHLEACLKTRQRKNASEATLQLVSVRLKPRQLRCMRLKPRTSSPILGFSIEIEPIFWAPNDMYLLFKWSRFFLSWVFFSYVISSLVGQITKVQLFRLRTKTLKGKKDSAHH</sequence>
<reference evidence="3" key="1">
    <citation type="submission" date="2016-06" db="EMBL/GenBank/DDBJ databases">
        <title>Parallel loss of symbiosis genes in relatives of nitrogen-fixing non-legume Parasponia.</title>
        <authorList>
            <person name="Van Velzen R."/>
            <person name="Holmer R."/>
            <person name="Bu F."/>
            <person name="Rutten L."/>
            <person name="Van Zeijl A."/>
            <person name="Liu W."/>
            <person name="Santuari L."/>
            <person name="Cao Q."/>
            <person name="Sharma T."/>
            <person name="Shen D."/>
            <person name="Roswanjaya Y."/>
            <person name="Wardhani T."/>
            <person name="Kalhor M.S."/>
            <person name="Jansen J."/>
            <person name="Van den Hoogen J."/>
            <person name="Gungor B."/>
            <person name="Hartog M."/>
            <person name="Hontelez J."/>
            <person name="Verver J."/>
            <person name="Yang W.-C."/>
            <person name="Schijlen E."/>
            <person name="Repin R."/>
            <person name="Schilthuizen M."/>
            <person name="Schranz E."/>
            <person name="Heidstra R."/>
            <person name="Miyata K."/>
            <person name="Fedorova E."/>
            <person name="Kohlen W."/>
            <person name="Bisseling T."/>
            <person name="Smit S."/>
            <person name="Geurts R."/>
        </authorList>
    </citation>
    <scope>NUCLEOTIDE SEQUENCE [LARGE SCALE GENOMIC DNA]</scope>
    <source>
        <strain evidence="3">cv. WU1-14</strain>
    </source>
</reference>
<keyword evidence="3" id="KW-1185">Reference proteome</keyword>
<keyword evidence="1" id="KW-0812">Transmembrane</keyword>
<dbReference type="Proteomes" id="UP000237105">
    <property type="component" value="Unassembled WGS sequence"/>
</dbReference>
<name>A0A2P5C6C0_PARAD</name>
<protein>
    <recommendedName>
        <fullName evidence="4">Transmembrane protein</fullName>
    </recommendedName>
</protein>
<evidence type="ECO:0000313" key="3">
    <source>
        <dbReference type="Proteomes" id="UP000237105"/>
    </source>
</evidence>
<dbReference type="EMBL" id="JXTB01000169">
    <property type="protein sequence ID" value="PON56573.1"/>
    <property type="molecule type" value="Genomic_DNA"/>
</dbReference>
<accession>A0A2P5C6C0</accession>
<dbReference type="OrthoDB" id="10613659at2759"/>
<comment type="caution">
    <text evidence="2">The sequence shown here is derived from an EMBL/GenBank/DDBJ whole genome shotgun (WGS) entry which is preliminary data.</text>
</comment>
<feature type="transmembrane region" description="Helical" evidence="1">
    <location>
        <begin position="108"/>
        <end position="127"/>
    </location>
</feature>
<keyword evidence="1" id="KW-1133">Transmembrane helix</keyword>
<evidence type="ECO:0000256" key="1">
    <source>
        <dbReference type="SAM" id="Phobius"/>
    </source>
</evidence>
<evidence type="ECO:0000313" key="2">
    <source>
        <dbReference type="EMBL" id="PON56573.1"/>
    </source>
</evidence>
<evidence type="ECO:0008006" key="4">
    <source>
        <dbReference type="Google" id="ProtNLM"/>
    </source>
</evidence>
<proteinExistence type="predicted"/>
<dbReference type="AlphaFoldDB" id="A0A2P5C6C0"/>
<organism evidence="2 3">
    <name type="scientific">Parasponia andersonii</name>
    <name type="common">Sponia andersonii</name>
    <dbReference type="NCBI Taxonomy" id="3476"/>
    <lineage>
        <taxon>Eukaryota</taxon>
        <taxon>Viridiplantae</taxon>
        <taxon>Streptophyta</taxon>
        <taxon>Embryophyta</taxon>
        <taxon>Tracheophyta</taxon>
        <taxon>Spermatophyta</taxon>
        <taxon>Magnoliopsida</taxon>
        <taxon>eudicotyledons</taxon>
        <taxon>Gunneridae</taxon>
        <taxon>Pentapetalae</taxon>
        <taxon>rosids</taxon>
        <taxon>fabids</taxon>
        <taxon>Rosales</taxon>
        <taxon>Cannabaceae</taxon>
        <taxon>Parasponia</taxon>
    </lineage>
</organism>
<gene>
    <name evidence="2" type="ORF">PanWU01x14_179860</name>
</gene>
<keyword evidence="1" id="KW-0472">Membrane</keyword>